<dbReference type="InterPro" id="IPR003594">
    <property type="entry name" value="HATPase_dom"/>
</dbReference>
<evidence type="ECO:0000256" key="4">
    <source>
        <dbReference type="ARBA" id="ARBA00022553"/>
    </source>
</evidence>
<evidence type="ECO:0000259" key="12">
    <source>
        <dbReference type="PROSITE" id="PS50109"/>
    </source>
</evidence>
<protein>
    <recommendedName>
        <fullName evidence="3">histidine kinase</fullName>
        <ecNumber evidence="3">2.7.13.3</ecNumber>
    </recommendedName>
</protein>
<keyword evidence="7 14" id="KW-0418">Kinase</keyword>
<dbReference type="Pfam" id="PF02518">
    <property type="entry name" value="HATPase_c"/>
    <property type="match status" value="1"/>
</dbReference>
<dbReference type="InterPro" id="IPR005467">
    <property type="entry name" value="His_kinase_dom"/>
</dbReference>
<dbReference type="InterPro" id="IPR025908">
    <property type="entry name" value="Sensor_TM1"/>
</dbReference>
<evidence type="ECO:0000259" key="13">
    <source>
        <dbReference type="PROSITE" id="PS50885"/>
    </source>
</evidence>
<dbReference type="InterPro" id="IPR036890">
    <property type="entry name" value="HATPase_C_sf"/>
</dbReference>
<dbReference type="Pfam" id="PF13755">
    <property type="entry name" value="Sensor_TM1"/>
    <property type="match status" value="1"/>
</dbReference>
<dbReference type="SUPFAM" id="SSF47384">
    <property type="entry name" value="Homodimeric domain of signal transducing histidine kinase"/>
    <property type="match status" value="1"/>
</dbReference>
<dbReference type="SUPFAM" id="SSF55874">
    <property type="entry name" value="ATPase domain of HSP90 chaperone/DNA topoisomerase II/histidine kinase"/>
    <property type="match status" value="1"/>
</dbReference>
<evidence type="ECO:0000256" key="3">
    <source>
        <dbReference type="ARBA" id="ARBA00012438"/>
    </source>
</evidence>
<dbReference type="Gene3D" id="6.10.340.10">
    <property type="match status" value="1"/>
</dbReference>
<dbReference type="PANTHER" id="PTHR45436:SF5">
    <property type="entry name" value="SENSOR HISTIDINE KINASE TRCS"/>
    <property type="match status" value="1"/>
</dbReference>
<dbReference type="EC" id="2.7.13.3" evidence="3"/>
<accession>A0A1M6JKY0</accession>
<dbReference type="AlphaFoldDB" id="A0A1M6JKY0"/>
<evidence type="ECO:0000256" key="10">
    <source>
        <dbReference type="ARBA" id="ARBA00023136"/>
    </source>
</evidence>
<keyword evidence="8 11" id="KW-1133">Transmembrane helix</keyword>
<keyword evidence="15" id="KW-1185">Reference proteome</keyword>
<reference evidence="14 15" key="1">
    <citation type="submission" date="2016-11" db="EMBL/GenBank/DDBJ databases">
        <authorList>
            <person name="Jaros S."/>
            <person name="Januszkiewicz K."/>
            <person name="Wedrychowicz H."/>
        </authorList>
    </citation>
    <scope>NUCLEOTIDE SEQUENCE [LARGE SCALE GENOMIC DNA]</scope>
    <source>
        <strain evidence="14 15">DSM 26892</strain>
    </source>
</reference>
<comment type="catalytic activity">
    <reaction evidence="1">
        <text>ATP + protein L-histidine = ADP + protein N-phospho-L-histidine.</text>
        <dbReference type="EC" id="2.7.13.3"/>
    </reaction>
</comment>
<feature type="domain" description="Histidine kinase" evidence="12">
    <location>
        <begin position="351"/>
        <end position="573"/>
    </location>
</feature>
<evidence type="ECO:0000256" key="1">
    <source>
        <dbReference type="ARBA" id="ARBA00000085"/>
    </source>
</evidence>
<organism evidence="14 15">
    <name type="scientific">Palleronia salina</name>
    <dbReference type="NCBI Taxonomy" id="313368"/>
    <lineage>
        <taxon>Bacteria</taxon>
        <taxon>Pseudomonadati</taxon>
        <taxon>Pseudomonadota</taxon>
        <taxon>Alphaproteobacteria</taxon>
        <taxon>Rhodobacterales</taxon>
        <taxon>Roseobacteraceae</taxon>
        <taxon>Palleronia</taxon>
    </lineage>
</organism>
<keyword evidence="4" id="KW-0597">Phosphoprotein</keyword>
<gene>
    <name evidence="14" type="ORF">SAMN04488012_11016</name>
</gene>
<dbReference type="InterPro" id="IPR003661">
    <property type="entry name" value="HisK_dim/P_dom"/>
</dbReference>
<keyword evidence="9" id="KW-0902">Two-component regulatory system</keyword>
<dbReference type="Pfam" id="PF00512">
    <property type="entry name" value="HisKA"/>
    <property type="match status" value="1"/>
</dbReference>
<comment type="subcellular location">
    <subcellularLocation>
        <location evidence="2">Membrane</location>
    </subcellularLocation>
</comment>
<dbReference type="STRING" id="313368.SAMN04488012_11016"/>
<evidence type="ECO:0000256" key="11">
    <source>
        <dbReference type="SAM" id="Phobius"/>
    </source>
</evidence>
<dbReference type="PRINTS" id="PR00344">
    <property type="entry name" value="BCTRLSENSOR"/>
</dbReference>
<feature type="domain" description="HAMP" evidence="13">
    <location>
        <begin position="313"/>
        <end position="343"/>
    </location>
</feature>
<dbReference type="GO" id="GO:0016020">
    <property type="term" value="C:membrane"/>
    <property type="evidence" value="ECO:0007669"/>
    <property type="project" value="UniProtKB-SubCell"/>
</dbReference>
<evidence type="ECO:0000313" key="14">
    <source>
        <dbReference type="EMBL" id="SHJ47350.1"/>
    </source>
</evidence>
<keyword evidence="5" id="KW-0808">Transferase</keyword>
<dbReference type="PANTHER" id="PTHR45436">
    <property type="entry name" value="SENSOR HISTIDINE KINASE YKOH"/>
    <property type="match status" value="1"/>
</dbReference>
<evidence type="ECO:0000256" key="9">
    <source>
        <dbReference type="ARBA" id="ARBA00023012"/>
    </source>
</evidence>
<name>A0A1M6JKY0_9RHOB</name>
<evidence type="ECO:0000256" key="7">
    <source>
        <dbReference type="ARBA" id="ARBA00022777"/>
    </source>
</evidence>
<dbReference type="GO" id="GO:0000155">
    <property type="term" value="F:phosphorelay sensor kinase activity"/>
    <property type="evidence" value="ECO:0007669"/>
    <property type="project" value="InterPro"/>
</dbReference>
<dbReference type="EMBL" id="FQZA01000010">
    <property type="protein sequence ID" value="SHJ47350.1"/>
    <property type="molecule type" value="Genomic_DNA"/>
</dbReference>
<keyword evidence="6 11" id="KW-0812">Transmembrane</keyword>
<evidence type="ECO:0000256" key="5">
    <source>
        <dbReference type="ARBA" id="ARBA00022679"/>
    </source>
</evidence>
<feature type="transmembrane region" description="Helical" evidence="11">
    <location>
        <begin position="263"/>
        <end position="282"/>
    </location>
</feature>
<proteinExistence type="predicted"/>
<evidence type="ECO:0000256" key="8">
    <source>
        <dbReference type="ARBA" id="ARBA00022989"/>
    </source>
</evidence>
<dbReference type="CDD" id="cd00082">
    <property type="entry name" value="HisKA"/>
    <property type="match status" value="1"/>
</dbReference>
<dbReference type="PROSITE" id="PS50109">
    <property type="entry name" value="HIS_KIN"/>
    <property type="match status" value="1"/>
</dbReference>
<dbReference type="PROSITE" id="PS50885">
    <property type="entry name" value="HAMP"/>
    <property type="match status" value="1"/>
</dbReference>
<dbReference type="Gene3D" id="3.30.565.10">
    <property type="entry name" value="Histidine kinase-like ATPase, C-terminal domain"/>
    <property type="match status" value="1"/>
</dbReference>
<sequence>MTMASEADLPQKGNQQAKVVLGEDWVRADATAERELRTKHDRRGLLSMNRSPLARKIITFNLLAIMVLVAGVLFLNPFRDSLVMQREAALVNEAALLTSAFEAQLLQDPDARFGLGLDAKATLEAVKLNPNSEAFVFDRDQRIIATTRELPAREAIAVRGVNEDNRRTVISDALDTVWTSVASLLAKEDPAQAEAETERLAANLVARTYRGETQVETGLVRDGRVIFAVASPIMQGDEILGVVGLTSGAGEIDRLVRAEREQVLQMFVIAILVSIGLSLVLASTIANPLSDLAAAAEIGRDKNARTVRPSRIRIPDLSARPDEIGRLSGALRGMVAALYDRIDANEQFAADVAHEIKNPLASLRSAVGSLRFVKKEEHRDKLLDVIDHDVRRLDRLVSDISNASRLDSELVKEEEECFNLLAMLSNIAEYLGREAAEKKVEFIADLPKDPIIIDGLESRLAQVFVNLLTNAISFCDEGDAIRIWARRRDNRVLVVVEDTGPGIPESALGKIFNRFYSERPEGQFGNNSGLGLAISKQIVEAHGGVIWAENIQPTDADPTSEPLGARFVVGLPV</sequence>
<feature type="transmembrane region" description="Helical" evidence="11">
    <location>
        <begin position="57"/>
        <end position="76"/>
    </location>
</feature>
<dbReference type="Proteomes" id="UP000184040">
    <property type="component" value="Unassembled WGS sequence"/>
</dbReference>
<evidence type="ECO:0000256" key="2">
    <source>
        <dbReference type="ARBA" id="ARBA00004370"/>
    </source>
</evidence>
<dbReference type="RefSeq" id="WP_073129268.1">
    <property type="nucleotide sequence ID" value="NZ_FQZA01000010.1"/>
</dbReference>
<dbReference type="SMART" id="SM00388">
    <property type="entry name" value="HisKA"/>
    <property type="match status" value="1"/>
</dbReference>
<dbReference type="SMART" id="SM00387">
    <property type="entry name" value="HATPase_c"/>
    <property type="match status" value="1"/>
</dbReference>
<dbReference type="InterPro" id="IPR003660">
    <property type="entry name" value="HAMP_dom"/>
</dbReference>
<dbReference type="Gene3D" id="1.10.287.130">
    <property type="match status" value="1"/>
</dbReference>
<evidence type="ECO:0000313" key="15">
    <source>
        <dbReference type="Proteomes" id="UP000184040"/>
    </source>
</evidence>
<evidence type="ECO:0000256" key="6">
    <source>
        <dbReference type="ARBA" id="ARBA00022692"/>
    </source>
</evidence>
<keyword evidence="10 11" id="KW-0472">Membrane</keyword>
<dbReference type="InterPro" id="IPR036097">
    <property type="entry name" value="HisK_dim/P_sf"/>
</dbReference>
<dbReference type="InterPro" id="IPR004358">
    <property type="entry name" value="Sig_transdc_His_kin-like_C"/>
</dbReference>
<dbReference type="InterPro" id="IPR050428">
    <property type="entry name" value="TCS_sensor_his_kinase"/>
</dbReference>